<dbReference type="InterPro" id="IPR004343">
    <property type="entry name" value="Plus-3_dom"/>
</dbReference>
<dbReference type="SMART" id="SM00444">
    <property type="entry name" value="GYF"/>
    <property type="match status" value="1"/>
</dbReference>
<dbReference type="Gene3D" id="1.10.245.10">
    <property type="entry name" value="SWIB/MDM2 domain"/>
    <property type="match status" value="1"/>
</dbReference>
<feature type="region of interest" description="Disordered" evidence="6">
    <location>
        <begin position="662"/>
        <end position="770"/>
    </location>
</feature>
<organism evidence="11 12">
    <name type="scientific">Leersia perrieri</name>
    <dbReference type="NCBI Taxonomy" id="77586"/>
    <lineage>
        <taxon>Eukaryota</taxon>
        <taxon>Viridiplantae</taxon>
        <taxon>Streptophyta</taxon>
        <taxon>Embryophyta</taxon>
        <taxon>Tracheophyta</taxon>
        <taxon>Spermatophyta</taxon>
        <taxon>Magnoliopsida</taxon>
        <taxon>Liliopsida</taxon>
        <taxon>Poales</taxon>
        <taxon>Poaceae</taxon>
        <taxon>BOP clade</taxon>
        <taxon>Oryzoideae</taxon>
        <taxon>Oryzeae</taxon>
        <taxon>Oryzinae</taxon>
        <taxon>Leersia</taxon>
    </lineage>
</organism>
<dbReference type="PANTHER" id="PTHR46695:SF5">
    <property type="entry name" value="RNA POLYMERASE-ASSOCIATED PROTEIN RTF1 HOMOLOG"/>
    <property type="match status" value="1"/>
</dbReference>
<evidence type="ECO:0000313" key="11">
    <source>
        <dbReference type="EnsemblPlants" id="LPERR09G13310.2"/>
    </source>
</evidence>
<feature type="compositionally biased region" description="Basic and acidic residues" evidence="6">
    <location>
        <begin position="709"/>
        <end position="721"/>
    </location>
</feature>
<keyword evidence="12" id="KW-1185">Reference proteome</keyword>
<feature type="region of interest" description="Disordered" evidence="6">
    <location>
        <begin position="1282"/>
        <end position="1330"/>
    </location>
</feature>
<dbReference type="SUPFAM" id="SSF57903">
    <property type="entry name" value="FYVE/PHD zinc finger"/>
    <property type="match status" value="1"/>
</dbReference>
<feature type="region of interest" description="Disordered" evidence="6">
    <location>
        <begin position="1"/>
        <end position="54"/>
    </location>
</feature>
<dbReference type="SUPFAM" id="SSF159042">
    <property type="entry name" value="Plus3-like"/>
    <property type="match status" value="1"/>
</dbReference>
<keyword evidence="2 5" id="KW-0863">Zinc-finger</keyword>
<dbReference type="InterPro" id="IPR058668">
    <property type="entry name" value="NERD_dom"/>
</dbReference>
<dbReference type="InterPro" id="IPR003169">
    <property type="entry name" value="GYF"/>
</dbReference>
<dbReference type="InterPro" id="IPR011011">
    <property type="entry name" value="Znf_FYVE_PHD"/>
</dbReference>
<feature type="region of interest" description="Disordered" evidence="6">
    <location>
        <begin position="1084"/>
        <end position="1216"/>
    </location>
</feature>
<dbReference type="InterPro" id="IPR003121">
    <property type="entry name" value="SWIB_MDM2_domain"/>
</dbReference>
<dbReference type="PANTHER" id="PTHR46695">
    <property type="entry name" value="ZINC FINGER CCCH DOMAIN-CONTAINING PROTEIN 44-RELATED"/>
    <property type="match status" value="1"/>
</dbReference>
<evidence type="ECO:0000256" key="6">
    <source>
        <dbReference type="SAM" id="MobiDB-lite"/>
    </source>
</evidence>
<feature type="compositionally biased region" description="Basic and acidic residues" evidence="6">
    <location>
        <begin position="1773"/>
        <end position="1836"/>
    </location>
</feature>
<feature type="compositionally biased region" description="Basic and acidic residues" evidence="6">
    <location>
        <begin position="1084"/>
        <end position="1094"/>
    </location>
</feature>
<dbReference type="STRING" id="77586.A0A0D9XFY4"/>
<dbReference type="PROSITE" id="PS51360">
    <property type="entry name" value="PLUS3"/>
    <property type="match status" value="1"/>
</dbReference>
<feature type="domain" description="DM2" evidence="10">
    <location>
        <begin position="768"/>
        <end position="851"/>
    </location>
</feature>
<feature type="compositionally biased region" description="Polar residues" evidence="6">
    <location>
        <begin position="1313"/>
        <end position="1330"/>
    </location>
</feature>
<feature type="compositionally biased region" description="Acidic residues" evidence="6">
    <location>
        <begin position="431"/>
        <end position="452"/>
    </location>
</feature>
<feature type="domain" description="GYF" evidence="8">
    <location>
        <begin position="1223"/>
        <end position="1277"/>
    </location>
</feature>
<evidence type="ECO:0000256" key="1">
    <source>
        <dbReference type="ARBA" id="ARBA00022723"/>
    </source>
</evidence>
<dbReference type="SUPFAM" id="SSF47592">
    <property type="entry name" value="SWIB/MDM2 domain"/>
    <property type="match status" value="1"/>
</dbReference>
<feature type="compositionally biased region" description="Polar residues" evidence="6">
    <location>
        <begin position="1145"/>
        <end position="1160"/>
    </location>
</feature>
<reference evidence="11" key="3">
    <citation type="submission" date="2015-04" db="UniProtKB">
        <authorList>
            <consortium name="EnsemblPlants"/>
        </authorList>
    </citation>
    <scope>IDENTIFICATION</scope>
</reference>
<dbReference type="InterPro" id="IPR000571">
    <property type="entry name" value="Znf_CCCH"/>
</dbReference>
<feature type="compositionally biased region" description="Basic residues" evidence="6">
    <location>
        <begin position="487"/>
        <end position="496"/>
    </location>
</feature>
<dbReference type="CDD" id="cd00072">
    <property type="entry name" value="GYF"/>
    <property type="match status" value="1"/>
</dbReference>
<feature type="region of interest" description="Disordered" evidence="6">
    <location>
        <begin position="860"/>
        <end position="895"/>
    </location>
</feature>
<evidence type="ECO:0000259" key="9">
    <source>
        <dbReference type="PROSITE" id="PS51360"/>
    </source>
</evidence>
<evidence type="ECO:0000256" key="2">
    <source>
        <dbReference type="ARBA" id="ARBA00022771"/>
    </source>
</evidence>
<accession>A0A0D9XFY4</accession>
<feature type="compositionally biased region" description="Basic residues" evidence="6">
    <location>
        <begin position="738"/>
        <end position="747"/>
    </location>
</feature>
<feature type="domain" description="Plus3" evidence="9">
    <location>
        <begin position="910"/>
        <end position="1043"/>
    </location>
</feature>
<dbReference type="CDD" id="cd10567">
    <property type="entry name" value="SWIB-MDM2_like"/>
    <property type="match status" value="1"/>
</dbReference>
<name>A0A0D9XFY4_9ORYZ</name>
<evidence type="ECO:0000256" key="5">
    <source>
        <dbReference type="PROSITE-ProRule" id="PRU00723"/>
    </source>
</evidence>
<dbReference type="PROSITE" id="PS50829">
    <property type="entry name" value="GYF"/>
    <property type="match status" value="1"/>
</dbReference>
<dbReference type="InterPro" id="IPR035445">
    <property type="entry name" value="GYF-like_dom_sf"/>
</dbReference>
<feature type="compositionally biased region" description="Polar residues" evidence="6">
    <location>
        <begin position="1665"/>
        <end position="1679"/>
    </location>
</feature>
<feature type="compositionally biased region" description="Basic and acidic residues" evidence="6">
    <location>
        <begin position="23"/>
        <end position="46"/>
    </location>
</feature>
<evidence type="ECO:0000259" key="7">
    <source>
        <dbReference type="PROSITE" id="PS50103"/>
    </source>
</evidence>
<dbReference type="Pfam" id="PF02201">
    <property type="entry name" value="SWIB"/>
    <property type="match status" value="1"/>
</dbReference>
<protein>
    <recommendedName>
        <fullName evidence="13">Zinc finger CCCH domain-containing protein 19</fullName>
    </recommendedName>
</protein>
<dbReference type="Pfam" id="PF02213">
    <property type="entry name" value="GYF"/>
    <property type="match status" value="1"/>
</dbReference>
<dbReference type="FunFam" id="3.90.70.200:FF:000002">
    <property type="entry name" value="Zinc finger CCCH domain-containing protein 19"/>
    <property type="match status" value="1"/>
</dbReference>
<feature type="region of interest" description="Disordered" evidence="6">
    <location>
        <begin position="310"/>
        <end position="360"/>
    </location>
</feature>
<feature type="domain" description="C3H1-type" evidence="7">
    <location>
        <begin position="1738"/>
        <end position="1766"/>
    </location>
</feature>
<dbReference type="PROSITE" id="PS51925">
    <property type="entry name" value="SWIB_MDM2"/>
    <property type="match status" value="1"/>
</dbReference>
<dbReference type="PROSITE" id="PS50103">
    <property type="entry name" value="ZF_C3H1"/>
    <property type="match status" value="1"/>
</dbReference>
<sequence length="1836" mass="198028">MDGQRAEKEAVGVAGDPGPADFAKAEEPKEVAGDAGGHLDESRVAVDDPTAERASLVEDDTNMVTVLGGDGDSFVEQDGQDTGSAAVAADDYGNEPKEDAGVGVRLDDVGAAADDSVEVDASLIDDAMNVLPVGGGASFDGSQGIGGGVHGEAAGFVLDVQDDGPQMDRSVTVSGDNGENVQGEGALLDAVDTTVFNDAEADLVKASDSVLEESTGMDIHAPPGDDNEEMVAMACDAATDEDSRKVDAVSSPSDHNEDLAIGAADFDVRDEDMQLGTVDLSRDDNVAKESVAAPVNGTDDEDLKIDAAISAGNEDGEDVKADNTDRVPEEVDTVSLSRDNSAGTKVGAAGDDGTNEEGVQMDVRTTTGGVSEEDGKAVQNVVEDVVGGSEEVETIGLTLTGDDKAEKEAATVGDNGADEEGMQIDAVTTTGDEDEEDGKADENVVEDDDGVSEEAVAGSEDIPEEDAVQMDEDEDDDDEPPPLAKKGGGRRKRGRASSKAQAVVKPSVRKKDDEEVCFICFDGGDLVVCDRRGCPKAYHPSCVNRDDEFFKSKGRWNCGWHICSNCQKPARHMCFTCTYSLCNKCIKETKFVAVRANKGFCETCMDTVMLIENKEVATEQMDVDFDDKTSFWYLFKDYWLNLKEKLSLTFEEISAAKSQKNGSLVIRENDLSEPHDTNDEEEGNSDSSSVRHLESNSKRKGRKRSNQAAKDDSSVGKDSSRKSTKRGLSGSRDAKGSSGRKVRKLSKRALSSDHRPRESESVGTSTSSAEETSWASKELLDFVANMKNGDKSMLSQFEVQSLLLEYIKRENLRDPRRKSQIICDSLLKSLFGKARVGHFEMLKLLESHFLMSEVSPVEIDDNHGGVVDPDPSLDGDGNSEASIVMSSEKKKKSRKYDQKALQTNLDDYAAIDNHNIGLMYLRRNLLEELISEVDTFDEKVLGTFVRIRISGTGQRQDIYRLVQIVGTGTAPELYKCGKKSTDITLEILNLDKKEVITIDITSNQEFTEEECKRLRQSIKCGFIPRLTVGEVYEKAKVLQSVKVNDWIESEKMRLGHLRDRASDMGQKLQLLSTPEERVRRLNEDPEVHADHTMDPDYESPEEQEEDTERSSFNKSRGSFFRKDGNPVSPGKGEGRSPAHRDSKANWESNRNTWGESSTHIESPLGRRPSFSSHSESKTDSPAHTVKVAGNAPHGLSGVSSEITGSNAGSGGTQSSQSVINESEKIWQYVDPTGKIQGPFSILQLRKWNSSGYFPPNLKIWKSTEKQDDSILLTDALLGKFEKDLPPWEPPVGSSSNVDTRPRSDSRFEESTKSGEQPSKSAVLNSSQSLSGRVGQINDTANLGSATIQSSAQVYYGMQNSQAAYAVQQSLTGSWNTSTSQFGTTINPMTLSQPSMGNFSVGQTAAVGGQLTSVQGPATISAEVVNSQSQPQNQIASLSQSDGRLADGNDSKLGADASHERTRPLGEGLGLAAAQPGAVQSNTQQHEEARSHLQNAASNSVNPSQLMSTPSAQAVQPSPTTMAGGDTQNSGWTQLASTSGQSQGAANMPWGTTIQGNANMGWGMMGQNNMNMSWGGPAQSATGYNMALTMPAQPNAVSNMGWVTPNPGNTNMNMMWAATQGQGTPNAAAMMGTQMQGVAMAPWGAVTQGNTNSYSGWGAQVGNLNQNAGWGAPMQSNAGPSTGNGTSQGNNNMNWNSPSGNTNWNNQQRDNGGRHSGHGGDSGGRSWRSQSGGDGGSWGNRRGVCFSMLEKGYCRKGESCRFSHSIPNDGYPSRNDRHFDRQNSGNERRYDRQNDRTDRQFDRQSSGNERHDDMDNSRDSDRHDERQTDRSQSRERQ</sequence>
<feature type="compositionally biased region" description="Basic and acidic residues" evidence="6">
    <location>
        <begin position="750"/>
        <end position="760"/>
    </location>
</feature>
<dbReference type="Gramene" id="LPERR09G13310.2">
    <property type="protein sequence ID" value="LPERR09G13310.2"/>
    <property type="gene ID" value="LPERR09G13310"/>
</dbReference>
<reference evidence="11 12" key="1">
    <citation type="submission" date="2012-08" db="EMBL/GenBank/DDBJ databases">
        <title>Oryza genome evolution.</title>
        <authorList>
            <person name="Wing R.A."/>
        </authorList>
    </citation>
    <scope>NUCLEOTIDE SEQUENCE</scope>
</reference>
<evidence type="ECO:0000313" key="12">
    <source>
        <dbReference type="Proteomes" id="UP000032180"/>
    </source>
</evidence>
<feature type="zinc finger region" description="C3H1-type" evidence="5">
    <location>
        <begin position="1738"/>
        <end position="1766"/>
    </location>
</feature>
<feature type="compositionally biased region" description="Polar residues" evidence="6">
    <location>
        <begin position="1197"/>
        <end position="1216"/>
    </location>
</feature>
<feature type="compositionally biased region" description="Polar residues" evidence="6">
    <location>
        <begin position="334"/>
        <end position="343"/>
    </location>
</feature>
<feature type="compositionally biased region" description="Low complexity" evidence="6">
    <location>
        <begin position="1680"/>
        <end position="1702"/>
    </location>
</feature>
<dbReference type="Pfam" id="PF03126">
    <property type="entry name" value="Plus-3"/>
    <property type="match status" value="1"/>
</dbReference>
<reference evidence="12" key="2">
    <citation type="submission" date="2013-12" db="EMBL/GenBank/DDBJ databases">
        <authorList>
            <person name="Yu Y."/>
            <person name="Lee S."/>
            <person name="de Baynast K."/>
            <person name="Wissotski M."/>
            <person name="Liu L."/>
            <person name="Talag J."/>
            <person name="Goicoechea J."/>
            <person name="Angelova A."/>
            <person name="Jetty R."/>
            <person name="Kudrna D."/>
            <person name="Golser W."/>
            <person name="Rivera L."/>
            <person name="Zhang J."/>
            <person name="Wing R."/>
        </authorList>
    </citation>
    <scope>NUCLEOTIDE SEQUENCE</scope>
</reference>
<feature type="compositionally biased region" description="Polar residues" evidence="6">
    <location>
        <begin position="1425"/>
        <end position="1441"/>
    </location>
</feature>
<dbReference type="FunFam" id="1.10.245.10:FF:000003">
    <property type="entry name" value="Zinc finger CCCH domain-containing protein 19"/>
    <property type="match status" value="1"/>
</dbReference>
<feature type="compositionally biased region" description="Acidic residues" evidence="6">
    <location>
        <begin position="1095"/>
        <end position="1107"/>
    </location>
</feature>
<feature type="region of interest" description="Disordered" evidence="6">
    <location>
        <begin position="1758"/>
        <end position="1836"/>
    </location>
</feature>
<keyword evidence="4" id="KW-0238">DNA-binding</keyword>
<feature type="region of interest" description="Disordered" evidence="6">
    <location>
        <begin position="1425"/>
        <end position="1550"/>
    </location>
</feature>
<dbReference type="Gene3D" id="3.90.70.200">
    <property type="entry name" value="Plus-3 domain"/>
    <property type="match status" value="1"/>
</dbReference>
<dbReference type="CDD" id="cd15568">
    <property type="entry name" value="PHD5_NSD"/>
    <property type="match status" value="1"/>
</dbReference>
<evidence type="ECO:0000259" key="10">
    <source>
        <dbReference type="PROSITE" id="PS51925"/>
    </source>
</evidence>
<evidence type="ECO:0000256" key="4">
    <source>
        <dbReference type="ARBA" id="ARBA00023125"/>
    </source>
</evidence>
<feature type="region of interest" description="Disordered" evidence="6">
    <location>
        <begin position="68"/>
        <end position="102"/>
    </location>
</feature>
<dbReference type="Pfam" id="PF25980">
    <property type="entry name" value="NERD_plant"/>
    <property type="match status" value="1"/>
</dbReference>
<feature type="region of interest" description="Disordered" evidence="6">
    <location>
        <begin position="1665"/>
        <end position="1740"/>
    </location>
</feature>
<feature type="compositionally biased region" description="Low complexity" evidence="6">
    <location>
        <begin position="761"/>
        <end position="770"/>
    </location>
</feature>
<feature type="compositionally biased region" description="Basic and acidic residues" evidence="6">
    <location>
        <begin position="667"/>
        <end position="677"/>
    </location>
</feature>
<dbReference type="SUPFAM" id="SSF55277">
    <property type="entry name" value="GYF domain"/>
    <property type="match status" value="1"/>
</dbReference>
<dbReference type="SMART" id="SM00719">
    <property type="entry name" value="Plus3"/>
    <property type="match status" value="1"/>
</dbReference>
<feature type="compositionally biased region" description="Basic and acidic residues" evidence="6">
    <location>
        <begin position="1132"/>
        <end position="1144"/>
    </location>
</feature>
<evidence type="ECO:0000259" key="8">
    <source>
        <dbReference type="PROSITE" id="PS50829"/>
    </source>
</evidence>
<dbReference type="InterPro" id="IPR036128">
    <property type="entry name" value="Plus3-like_sf"/>
</dbReference>
<dbReference type="Proteomes" id="UP000032180">
    <property type="component" value="Chromosome 9"/>
</dbReference>
<dbReference type="InterPro" id="IPR013083">
    <property type="entry name" value="Znf_RING/FYVE/PHD"/>
</dbReference>
<dbReference type="InterPro" id="IPR001965">
    <property type="entry name" value="Znf_PHD"/>
</dbReference>
<feature type="compositionally biased region" description="Basic and acidic residues" evidence="6">
    <location>
        <begin position="318"/>
        <end position="329"/>
    </location>
</feature>
<dbReference type="eggNOG" id="KOG1946">
    <property type="taxonomic scope" value="Eukaryota"/>
</dbReference>
<dbReference type="Gene3D" id="3.30.1490.40">
    <property type="match status" value="1"/>
</dbReference>
<dbReference type="SMART" id="SM00151">
    <property type="entry name" value="SWIB"/>
    <property type="match status" value="1"/>
</dbReference>
<dbReference type="Gene3D" id="3.30.40.10">
    <property type="entry name" value="Zinc/RING finger domain, C3HC4 (zinc finger)"/>
    <property type="match status" value="1"/>
</dbReference>
<feature type="compositionally biased region" description="Acidic residues" evidence="6">
    <location>
        <begin position="461"/>
        <end position="480"/>
    </location>
</feature>
<keyword evidence="1 5" id="KW-0479">Metal-binding</keyword>
<proteinExistence type="predicted"/>
<dbReference type="EnsemblPlants" id="LPERR09G13310.2">
    <property type="protein sequence ID" value="LPERR09G13310.2"/>
    <property type="gene ID" value="LPERR09G13310"/>
</dbReference>
<feature type="compositionally biased region" description="Basic and acidic residues" evidence="6">
    <location>
        <begin position="1299"/>
        <end position="1312"/>
    </location>
</feature>
<dbReference type="SMART" id="SM00249">
    <property type="entry name" value="PHD"/>
    <property type="match status" value="1"/>
</dbReference>
<dbReference type="eggNOG" id="KOG1081">
    <property type="taxonomic scope" value="Eukaryota"/>
</dbReference>
<feature type="compositionally biased region" description="Polar residues" evidence="6">
    <location>
        <begin position="1491"/>
        <end position="1550"/>
    </location>
</feature>
<dbReference type="GO" id="GO:0003677">
    <property type="term" value="F:DNA binding"/>
    <property type="evidence" value="ECO:0007669"/>
    <property type="project" value="UniProtKB-KW"/>
</dbReference>
<dbReference type="eggNOG" id="KOG1862">
    <property type="taxonomic scope" value="Eukaryota"/>
</dbReference>
<evidence type="ECO:0000256" key="3">
    <source>
        <dbReference type="ARBA" id="ARBA00022833"/>
    </source>
</evidence>
<feature type="region of interest" description="Disordered" evidence="6">
    <location>
        <begin position="399"/>
        <end position="506"/>
    </location>
</feature>
<dbReference type="InterPro" id="IPR019835">
    <property type="entry name" value="SWIB_domain"/>
</dbReference>
<keyword evidence="3 5" id="KW-0862">Zinc</keyword>
<dbReference type="InterPro" id="IPR036885">
    <property type="entry name" value="SWIB_MDM2_dom_sf"/>
</dbReference>
<dbReference type="GO" id="GO:0008270">
    <property type="term" value="F:zinc ion binding"/>
    <property type="evidence" value="ECO:0007669"/>
    <property type="project" value="UniProtKB-KW"/>
</dbReference>
<dbReference type="FunFam" id="3.30.40.10:FF:000303">
    <property type="entry name" value="Zinc finger CCCH domain-containing protein 19"/>
    <property type="match status" value="1"/>
</dbReference>
<feature type="compositionally biased region" description="Basic and acidic residues" evidence="6">
    <location>
        <begin position="1"/>
        <end position="10"/>
    </location>
</feature>
<evidence type="ECO:0008006" key="13">
    <source>
        <dbReference type="Google" id="ProtNLM"/>
    </source>
</evidence>